<accession>A0A7K1TLJ3</accession>
<dbReference type="EMBL" id="WQKZ01000013">
    <property type="protein sequence ID" value="MVN79284.1"/>
    <property type="molecule type" value="Genomic_DNA"/>
</dbReference>
<dbReference type="GO" id="GO:0006270">
    <property type="term" value="P:DNA replication initiation"/>
    <property type="evidence" value="ECO:0007669"/>
    <property type="project" value="InterPro"/>
</dbReference>
<dbReference type="Gene3D" id="3.30.730.10">
    <property type="entry name" value="AP2/ERF domain"/>
    <property type="match status" value="1"/>
</dbReference>
<dbReference type="Proteomes" id="UP000441336">
    <property type="component" value="Unassembled WGS sequence"/>
</dbReference>
<dbReference type="Gene3D" id="1.10.10.10">
    <property type="entry name" value="Winged helix-like DNA-binding domain superfamily/Winged helix DNA-binding domain"/>
    <property type="match status" value="2"/>
</dbReference>
<reference evidence="3 4" key="1">
    <citation type="submission" date="2019-12" db="EMBL/GenBank/DDBJ databases">
        <title>Hymenobacter sp. HMF4947 Genome sequencing and assembly.</title>
        <authorList>
            <person name="Kang H."/>
            <person name="Cha I."/>
            <person name="Kim H."/>
            <person name="Joh K."/>
        </authorList>
    </citation>
    <scope>NUCLEOTIDE SEQUENCE [LARGE SCALE GENOMIC DNA]</scope>
    <source>
        <strain evidence="3 4">HMF4947</strain>
    </source>
</reference>
<dbReference type="InterPro" id="IPR016177">
    <property type="entry name" value="DNA-bd_dom_sf"/>
</dbReference>
<protein>
    <submittedName>
        <fullName evidence="3">RepB family plasmid replication initiator protein</fullName>
    </submittedName>
</protein>
<dbReference type="GO" id="GO:0003887">
    <property type="term" value="F:DNA-directed DNA polymerase activity"/>
    <property type="evidence" value="ECO:0007669"/>
    <property type="project" value="InterPro"/>
</dbReference>
<gene>
    <name evidence="3" type="ORF">GO988_23370</name>
</gene>
<dbReference type="RefSeq" id="WP_157570057.1">
    <property type="nucleotide sequence ID" value="NZ_WQKZ01000013.1"/>
</dbReference>
<dbReference type="SUPFAM" id="SSF54171">
    <property type="entry name" value="DNA-binding domain"/>
    <property type="match status" value="1"/>
</dbReference>
<dbReference type="SUPFAM" id="SSF46785">
    <property type="entry name" value="Winged helix' DNA-binding domain"/>
    <property type="match status" value="2"/>
</dbReference>
<proteinExistence type="inferred from homology"/>
<keyword evidence="4" id="KW-1185">Reference proteome</keyword>
<dbReference type="Pfam" id="PF21205">
    <property type="entry name" value="Rep3_C"/>
    <property type="match status" value="1"/>
</dbReference>
<comment type="similarity">
    <text evidence="1">Belongs to the initiator RepB protein family.</text>
</comment>
<dbReference type="InterPro" id="IPR036388">
    <property type="entry name" value="WH-like_DNA-bd_sf"/>
</dbReference>
<dbReference type="GO" id="GO:0003700">
    <property type="term" value="F:DNA-binding transcription factor activity"/>
    <property type="evidence" value="ECO:0007669"/>
    <property type="project" value="InterPro"/>
</dbReference>
<dbReference type="InterPro" id="IPR036390">
    <property type="entry name" value="WH_DNA-bd_sf"/>
</dbReference>
<dbReference type="Pfam" id="PF01051">
    <property type="entry name" value="Rep3_N"/>
    <property type="match status" value="1"/>
</dbReference>
<dbReference type="InterPro" id="IPR036955">
    <property type="entry name" value="AP2/ERF_dom_sf"/>
</dbReference>
<comment type="caution">
    <text evidence="3">The sequence shown here is derived from an EMBL/GenBank/DDBJ whole genome shotgun (WGS) entry which is preliminary data.</text>
</comment>
<evidence type="ECO:0000313" key="4">
    <source>
        <dbReference type="Proteomes" id="UP000441336"/>
    </source>
</evidence>
<name>A0A7K1TLJ3_9BACT</name>
<dbReference type="GO" id="GO:0003677">
    <property type="term" value="F:DNA binding"/>
    <property type="evidence" value="ECO:0007669"/>
    <property type="project" value="InterPro"/>
</dbReference>
<sequence length="392" mass="43860">MQSPSIKGVSFDKSKGKWKARTIRDGRTINLGTFASQLEAAQAVEQATISLPTAPAKTDKLPLLPVDHEEIVAKAQRTKLVAQHNTLVETPTTTTLLEAKIFALMLRCVSRSDVEAPTAVIPLEDLFPSFGGKQHQLLETAMRRMMSATIQIPELNQENVHLVSLCDSMRYDSDTKLLVATFGKAVIPYLVNLVGNFTTADVDELLAIKSNNTHKLYWLMRSWQFKSPHTVSVDELRELTTPNSQFTRYSEFRTKVLKPSMAELNELSFDITYTERRQRGRAVTDITFNISKKTNAKQLALPIEAAVLELPKQQLTPLQQKISTRLTKLKLTQAQIKKVLEVVVGEEPLTKLLKETYPVLRDFETKAKPGENVAAATMTLLKSTFPAIWAAN</sequence>
<dbReference type="AlphaFoldDB" id="A0A7K1TLJ3"/>
<evidence type="ECO:0000256" key="1">
    <source>
        <dbReference type="ARBA" id="ARBA00038283"/>
    </source>
</evidence>
<evidence type="ECO:0000313" key="3">
    <source>
        <dbReference type="EMBL" id="MVN79284.1"/>
    </source>
</evidence>
<feature type="domain" description="Initiator Rep protein WH1" evidence="2">
    <location>
        <begin position="81"/>
        <end position="220"/>
    </location>
</feature>
<organism evidence="3 4">
    <name type="scientific">Hymenobacter ginkgonis</name>
    <dbReference type="NCBI Taxonomy" id="2682976"/>
    <lineage>
        <taxon>Bacteria</taxon>
        <taxon>Pseudomonadati</taxon>
        <taxon>Bacteroidota</taxon>
        <taxon>Cytophagia</taxon>
        <taxon>Cytophagales</taxon>
        <taxon>Hymenobacteraceae</taxon>
        <taxon>Hymenobacter</taxon>
    </lineage>
</organism>
<dbReference type="InterPro" id="IPR000525">
    <property type="entry name" value="Initiator_Rep_WH1"/>
</dbReference>
<evidence type="ECO:0000259" key="2">
    <source>
        <dbReference type="Pfam" id="PF01051"/>
    </source>
</evidence>